<feature type="domain" description="PafC HTH" evidence="2">
    <location>
        <begin position="15"/>
        <end position="136"/>
    </location>
</feature>
<dbReference type="InterPro" id="IPR057727">
    <property type="entry name" value="WCX_dom"/>
</dbReference>
<evidence type="ECO:0000313" key="4">
    <source>
        <dbReference type="EMBL" id="MCS5733361.1"/>
    </source>
</evidence>
<dbReference type="RefSeq" id="WP_259538181.1">
    <property type="nucleotide sequence ID" value="NZ_JANLCJ010000002.1"/>
</dbReference>
<dbReference type="PIRSF" id="PIRSF016838">
    <property type="entry name" value="PafC"/>
    <property type="match status" value="1"/>
</dbReference>
<dbReference type="PANTHER" id="PTHR34580:SF1">
    <property type="entry name" value="PROTEIN PAFC"/>
    <property type="match status" value="1"/>
</dbReference>
<evidence type="ECO:0000259" key="1">
    <source>
        <dbReference type="Pfam" id="PF13280"/>
    </source>
</evidence>
<name>A0ABT2H0J4_9MICO</name>
<feature type="domain" description="WYL" evidence="1">
    <location>
        <begin position="157"/>
        <end position="223"/>
    </location>
</feature>
<dbReference type="EMBL" id="JANLCJ010000002">
    <property type="protein sequence ID" value="MCS5733361.1"/>
    <property type="molecule type" value="Genomic_DNA"/>
</dbReference>
<evidence type="ECO:0000259" key="2">
    <source>
        <dbReference type="Pfam" id="PF19187"/>
    </source>
</evidence>
<evidence type="ECO:0000313" key="5">
    <source>
        <dbReference type="Proteomes" id="UP001165586"/>
    </source>
</evidence>
<dbReference type="InterPro" id="IPR028349">
    <property type="entry name" value="PafC-like"/>
</dbReference>
<dbReference type="InterPro" id="IPR043839">
    <property type="entry name" value="PafC_HTH"/>
</dbReference>
<gene>
    <name evidence="4" type="ORF">N1032_06380</name>
</gene>
<dbReference type="PROSITE" id="PS52050">
    <property type="entry name" value="WYL"/>
    <property type="match status" value="1"/>
</dbReference>
<proteinExistence type="predicted"/>
<dbReference type="InterPro" id="IPR026881">
    <property type="entry name" value="WYL_dom"/>
</dbReference>
<sequence length="348" mass="38032">MATPRDAQQFAYAQDKLTFLLALVPYLLDHGRVTVREAAEHFQVSEKQIRDAVSLIAVSGVPGETMQYQHGDLFDISWDDFDERDEIVITHMVALDDSPRFSAREAAALIAGLQYLQSLPENLDSGVYSSLMDKLARGASESPSQVAVARSDATGSLAEVRDALARGVQIEFDYLSSRGSREHRRVDPLRIDSDDENWYLRAWDHLREAVRTFRLDRMTDVRVTDEPVTGSHDDVALGDRLFQGADDDLVVTIELDPSALSLLGEFVSSVDARATDAAASVSGRVRTDIRVAHINALKRLVTATSSAVTIVDPPEARAAVVDWANEALSQYRSAGLPAAGRPADPASA</sequence>
<protein>
    <submittedName>
        <fullName evidence="4">WYL domain-containing protein</fullName>
    </submittedName>
</protein>
<accession>A0ABT2H0J4</accession>
<dbReference type="Pfam" id="PF13280">
    <property type="entry name" value="WYL"/>
    <property type="match status" value="1"/>
</dbReference>
<comment type="caution">
    <text evidence="4">The sequence shown here is derived from an EMBL/GenBank/DDBJ whole genome shotgun (WGS) entry which is preliminary data.</text>
</comment>
<organism evidence="4 5">
    <name type="scientific">Herbiconiux daphne</name>
    <dbReference type="NCBI Taxonomy" id="2970914"/>
    <lineage>
        <taxon>Bacteria</taxon>
        <taxon>Bacillati</taxon>
        <taxon>Actinomycetota</taxon>
        <taxon>Actinomycetes</taxon>
        <taxon>Micrococcales</taxon>
        <taxon>Microbacteriaceae</taxon>
        <taxon>Herbiconiux</taxon>
    </lineage>
</organism>
<feature type="domain" description="WCX" evidence="3">
    <location>
        <begin position="250"/>
        <end position="328"/>
    </location>
</feature>
<dbReference type="Pfam" id="PF25583">
    <property type="entry name" value="WCX"/>
    <property type="match status" value="1"/>
</dbReference>
<dbReference type="InterPro" id="IPR051534">
    <property type="entry name" value="CBASS_pafABC_assoc_protein"/>
</dbReference>
<evidence type="ECO:0000259" key="3">
    <source>
        <dbReference type="Pfam" id="PF25583"/>
    </source>
</evidence>
<dbReference type="PANTHER" id="PTHR34580">
    <property type="match status" value="1"/>
</dbReference>
<keyword evidence="5" id="KW-1185">Reference proteome</keyword>
<dbReference type="Proteomes" id="UP001165586">
    <property type="component" value="Unassembled WGS sequence"/>
</dbReference>
<dbReference type="Pfam" id="PF19187">
    <property type="entry name" value="HTH_PafC"/>
    <property type="match status" value="1"/>
</dbReference>
<reference evidence="4" key="1">
    <citation type="submission" date="2022-08" db="EMBL/GenBank/DDBJ databases">
        <authorList>
            <person name="Deng Y."/>
            <person name="Han X.-F."/>
            <person name="Zhang Y.-Q."/>
        </authorList>
    </citation>
    <scope>NUCLEOTIDE SEQUENCE</scope>
    <source>
        <strain evidence="4">CPCC 203386</strain>
    </source>
</reference>